<dbReference type="Proteomes" id="UP001209083">
    <property type="component" value="Chromosome"/>
</dbReference>
<dbReference type="PROSITE" id="PS50995">
    <property type="entry name" value="HTH_MARR_2"/>
    <property type="match status" value="1"/>
</dbReference>
<dbReference type="InterPro" id="IPR036388">
    <property type="entry name" value="WH-like_DNA-bd_sf"/>
</dbReference>
<dbReference type="RefSeq" id="WP_349637586.1">
    <property type="nucleotide sequence ID" value="NZ_CP090958.1"/>
</dbReference>
<reference evidence="2 3" key="1">
    <citation type="submission" date="2023-05" db="EMBL/GenBank/DDBJ databases">
        <title>Lithophilousrod everest ZFBP1038 complete genpme.</title>
        <authorList>
            <person name="Tian M."/>
        </authorList>
    </citation>
    <scope>NUCLEOTIDE SEQUENCE [LARGE SCALE GENOMIC DNA]</scope>
    <source>
        <strain evidence="2 3">ZFBP1038</strain>
    </source>
</reference>
<dbReference type="SMART" id="SM00347">
    <property type="entry name" value="HTH_MARR"/>
    <property type="match status" value="1"/>
</dbReference>
<dbReference type="PANTHER" id="PTHR33164">
    <property type="entry name" value="TRANSCRIPTIONAL REGULATOR, MARR FAMILY"/>
    <property type="match status" value="1"/>
</dbReference>
<dbReference type="InterPro" id="IPR036390">
    <property type="entry name" value="WH_DNA-bd_sf"/>
</dbReference>
<dbReference type="InterPro" id="IPR039422">
    <property type="entry name" value="MarR/SlyA-like"/>
</dbReference>
<evidence type="ECO:0000313" key="2">
    <source>
        <dbReference type="EMBL" id="WGW10803.1"/>
    </source>
</evidence>
<accession>A0ABY8QPH4</accession>
<dbReference type="EMBL" id="CP090958">
    <property type="protein sequence ID" value="WGW10803.1"/>
    <property type="molecule type" value="Genomic_DNA"/>
</dbReference>
<dbReference type="InterPro" id="IPR000835">
    <property type="entry name" value="HTH_MarR-typ"/>
</dbReference>
<name>A0ABY8QPH4_9MICO</name>
<gene>
    <name evidence="2" type="ORF">LWF01_11815</name>
</gene>
<keyword evidence="3" id="KW-1185">Reference proteome</keyword>
<dbReference type="Pfam" id="PF01047">
    <property type="entry name" value="MarR"/>
    <property type="match status" value="1"/>
</dbReference>
<sequence length="172" mass="18706">MSAAATPDPIDESRRQWIAHGWTDVADGMTLVTSLMRAHQIMLARVDAVLRPFKLTFARYELLMLLSFSKTGALPMSKASERLQVHPTSTTNAVDRLEAAGLVQRLPHPRDGRTTLVKITDAGRSLAAEATDDLNQVVFGEPGLEGDSLSTLLELLADLRSAKPSRLKGSES</sequence>
<proteinExistence type="predicted"/>
<feature type="domain" description="HTH marR-type" evidence="1">
    <location>
        <begin position="28"/>
        <end position="161"/>
    </location>
</feature>
<evidence type="ECO:0000313" key="3">
    <source>
        <dbReference type="Proteomes" id="UP001209083"/>
    </source>
</evidence>
<protein>
    <submittedName>
        <fullName evidence="2">MarR family transcriptional regulator</fullName>
    </submittedName>
</protein>
<dbReference type="SUPFAM" id="SSF46785">
    <property type="entry name" value="Winged helix' DNA-binding domain"/>
    <property type="match status" value="1"/>
</dbReference>
<organism evidence="2 3">
    <name type="scientific">Saxibacter everestensis</name>
    <dbReference type="NCBI Taxonomy" id="2909229"/>
    <lineage>
        <taxon>Bacteria</taxon>
        <taxon>Bacillati</taxon>
        <taxon>Actinomycetota</taxon>
        <taxon>Actinomycetes</taxon>
        <taxon>Micrococcales</taxon>
        <taxon>Brevibacteriaceae</taxon>
        <taxon>Saxibacter</taxon>
    </lineage>
</organism>
<dbReference type="PANTHER" id="PTHR33164:SF101">
    <property type="entry name" value="TRANSCRIPTIONAL REPRESSOR MPRA"/>
    <property type="match status" value="1"/>
</dbReference>
<dbReference type="Gene3D" id="1.10.10.10">
    <property type="entry name" value="Winged helix-like DNA-binding domain superfamily/Winged helix DNA-binding domain"/>
    <property type="match status" value="1"/>
</dbReference>
<dbReference type="PRINTS" id="PR00598">
    <property type="entry name" value="HTHMARR"/>
</dbReference>
<evidence type="ECO:0000259" key="1">
    <source>
        <dbReference type="PROSITE" id="PS50995"/>
    </source>
</evidence>